<evidence type="ECO:0000256" key="1">
    <source>
        <dbReference type="SAM" id="MobiDB-lite"/>
    </source>
</evidence>
<protein>
    <submittedName>
        <fullName evidence="2">Uncharacterized protein</fullName>
    </submittedName>
</protein>
<organism evidence="2 3">
    <name type="scientific">Penicillium rubens (strain ATCC 28089 / DSM 1075 / NRRL 1951 / Wisconsin 54-1255)</name>
    <name type="common">Penicillium chrysogenum</name>
    <dbReference type="NCBI Taxonomy" id="500485"/>
    <lineage>
        <taxon>Eukaryota</taxon>
        <taxon>Fungi</taxon>
        <taxon>Dikarya</taxon>
        <taxon>Ascomycota</taxon>
        <taxon>Pezizomycotina</taxon>
        <taxon>Eurotiomycetes</taxon>
        <taxon>Eurotiomycetidae</taxon>
        <taxon>Eurotiales</taxon>
        <taxon>Aspergillaceae</taxon>
        <taxon>Penicillium</taxon>
        <taxon>Penicillium chrysogenum species complex</taxon>
    </lineage>
</organism>
<keyword evidence="3" id="KW-1185">Reference proteome</keyword>
<feature type="region of interest" description="Disordered" evidence="1">
    <location>
        <begin position="377"/>
        <end position="403"/>
    </location>
</feature>
<accession>B6HA30</accession>
<dbReference type="EMBL" id="AM920431">
    <property type="protein sequence ID" value="CAP94154.1"/>
    <property type="molecule type" value="Genomic_DNA"/>
</dbReference>
<feature type="region of interest" description="Disordered" evidence="1">
    <location>
        <begin position="257"/>
        <end position="293"/>
    </location>
</feature>
<reference evidence="2 3" key="1">
    <citation type="journal article" date="2008" name="Nat. Biotechnol.">
        <title>Genome sequencing and analysis of the filamentous fungus Penicillium chrysogenum.</title>
        <authorList>
            <person name="van den Berg M.A."/>
            <person name="Albang R."/>
            <person name="Albermann K."/>
            <person name="Badger J.H."/>
            <person name="Daran J.-M."/>
            <person name="Driessen A.J.M."/>
            <person name="Garcia-Estrada C."/>
            <person name="Fedorova N.D."/>
            <person name="Harris D.M."/>
            <person name="Heijne W.H.M."/>
            <person name="Joardar V.S."/>
            <person name="Kiel J.A.K.W."/>
            <person name="Kovalchuk A."/>
            <person name="Martin J.F."/>
            <person name="Nierman W.C."/>
            <person name="Nijland J.G."/>
            <person name="Pronk J.T."/>
            <person name="Roubos J.A."/>
            <person name="van der Klei I.J."/>
            <person name="van Peij N.N.M.E."/>
            <person name="Veenhuis M."/>
            <person name="von Doehren H."/>
            <person name="Wagner C."/>
            <person name="Wortman J.R."/>
            <person name="Bovenberg R.A.L."/>
        </authorList>
    </citation>
    <scope>NUCLEOTIDE SEQUENCE [LARGE SCALE GENOMIC DNA]</scope>
    <source>
        <strain evidence="3">ATCC 28089 / DSM 1075 / NRRL 1951 / Wisconsin 54-1255</strain>
    </source>
</reference>
<gene>
    <name evidence="2" type="ORF">Pc16g14840</name>
    <name evidence="2" type="ORF">PCH_Pc16g14840</name>
</gene>
<evidence type="ECO:0000313" key="3">
    <source>
        <dbReference type="Proteomes" id="UP000000724"/>
    </source>
</evidence>
<dbReference type="VEuPathDB" id="FungiDB:PCH_Pc16g14840"/>
<dbReference type="AlphaFoldDB" id="B6HA30"/>
<dbReference type="Proteomes" id="UP000000724">
    <property type="component" value="Contig Pc00c16"/>
</dbReference>
<proteinExistence type="predicted"/>
<sequence>MAKPSLLGEPTRPIRKRVSSGKLNKVPVFAKKQHGSDGYLLWAENSHSAGAQRAPGSTKQTLGQSDLYRGSAARLNHRPLTVPKPCCSWEYASKQLGAREPCGYGTGLKHPWFDHGFLLGVGADNNNQEDIDCSYGGHDHFSPKHLKVIIVPRSMLSCPSFVPMTCQYNTITSEANQSWITTSHRSPSRGIHRLTYPFHEGNESAGNFRRVDGLFVHENRDDTSQVLPPPVDQSTGSVATEAVTSIGTSLAGSMASTLSPSAMKAESQDLPPPNATKRAAEPSTLPRKRRRHSYSISQIPGRSQRVYSKRPPPSLIRISRHMVNDTIQYLQTLSDRILICDTISPREWATMHLATQLLQSRYEEIIVRKEMETGAVSDFESPPIQPEEKCQTCTATDEERLYD</sequence>
<dbReference type="HOGENOM" id="CLU_683524_0_0_1"/>
<name>B6HA30_PENRW</name>
<dbReference type="OrthoDB" id="4361003at2759"/>
<evidence type="ECO:0000313" key="2">
    <source>
        <dbReference type="EMBL" id="CAP94154.1"/>
    </source>
</evidence>